<comment type="caution">
    <text evidence="7">The sequence shown here is derived from an EMBL/GenBank/DDBJ whole genome shotgun (WGS) entry which is preliminary data.</text>
</comment>
<dbReference type="RefSeq" id="WP_203791528.1">
    <property type="nucleotide sequence ID" value="NZ_BOMV01000132.1"/>
</dbReference>
<dbReference type="Gene3D" id="3.90.79.10">
    <property type="entry name" value="Nucleoside Triphosphate Pyrophosphohydrolase"/>
    <property type="match status" value="1"/>
</dbReference>
<dbReference type="Pfam" id="PF00293">
    <property type="entry name" value="NUDIX"/>
    <property type="match status" value="1"/>
</dbReference>
<evidence type="ECO:0000259" key="6">
    <source>
        <dbReference type="PROSITE" id="PS51462"/>
    </source>
</evidence>
<dbReference type="AlphaFoldDB" id="A0A919K7F9"/>
<dbReference type="InterPro" id="IPR015797">
    <property type="entry name" value="NUDIX_hydrolase-like_dom_sf"/>
</dbReference>
<dbReference type="PROSITE" id="PS51462">
    <property type="entry name" value="NUDIX"/>
    <property type="match status" value="1"/>
</dbReference>
<comment type="cofactor">
    <cofactor evidence="1">
        <name>Mg(2+)</name>
        <dbReference type="ChEBI" id="CHEBI:18420"/>
    </cofactor>
</comment>
<dbReference type="SUPFAM" id="SSF55811">
    <property type="entry name" value="Nudix"/>
    <property type="match status" value="1"/>
</dbReference>
<gene>
    <name evidence="7" type="ORF">Ari01nite_98260</name>
</gene>
<dbReference type="PROSITE" id="PS00893">
    <property type="entry name" value="NUDIX_BOX"/>
    <property type="match status" value="1"/>
</dbReference>
<dbReference type="InterPro" id="IPR000086">
    <property type="entry name" value="NUDIX_hydrolase_dom"/>
</dbReference>
<keyword evidence="3 5" id="KW-0378">Hydrolase</keyword>
<evidence type="ECO:0000256" key="2">
    <source>
        <dbReference type="ARBA" id="ARBA00005582"/>
    </source>
</evidence>
<dbReference type="PANTHER" id="PTHR43046:SF12">
    <property type="entry name" value="GDP-MANNOSE MANNOSYL HYDROLASE"/>
    <property type="match status" value="1"/>
</dbReference>
<comment type="similarity">
    <text evidence="2 5">Belongs to the Nudix hydrolase family.</text>
</comment>
<feature type="domain" description="Nudix hydrolase" evidence="6">
    <location>
        <begin position="6"/>
        <end position="129"/>
    </location>
</feature>
<dbReference type="Proteomes" id="UP000636960">
    <property type="component" value="Unassembled WGS sequence"/>
</dbReference>
<dbReference type="InterPro" id="IPR020084">
    <property type="entry name" value="NUDIX_hydrolase_CS"/>
</dbReference>
<evidence type="ECO:0000313" key="8">
    <source>
        <dbReference type="Proteomes" id="UP000636960"/>
    </source>
</evidence>
<reference evidence="7" key="1">
    <citation type="submission" date="2021-01" db="EMBL/GenBank/DDBJ databases">
        <title>Whole genome shotgun sequence of Actinoplanes rishiriensis NBRC 108556.</title>
        <authorList>
            <person name="Komaki H."/>
            <person name="Tamura T."/>
        </authorList>
    </citation>
    <scope>NUCLEOTIDE SEQUENCE</scope>
    <source>
        <strain evidence="7">NBRC 108556</strain>
    </source>
</reference>
<evidence type="ECO:0000313" key="7">
    <source>
        <dbReference type="EMBL" id="GIF02362.1"/>
    </source>
</evidence>
<name>A0A919K7F9_9ACTN</name>
<dbReference type="CDD" id="cd18876">
    <property type="entry name" value="NUDIX_Hydrolase"/>
    <property type="match status" value="1"/>
</dbReference>
<dbReference type="InterPro" id="IPR020476">
    <property type="entry name" value="Nudix_hydrolase"/>
</dbReference>
<dbReference type="PRINTS" id="PR00502">
    <property type="entry name" value="NUDIXFAMILY"/>
</dbReference>
<dbReference type="EMBL" id="BOMV01000132">
    <property type="protein sequence ID" value="GIF02362.1"/>
    <property type="molecule type" value="Genomic_DNA"/>
</dbReference>
<keyword evidence="4" id="KW-0460">Magnesium</keyword>
<protein>
    <recommendedName>
        <fullName evidence="6">Nudix hydrolase domain-containing protein</fullName>
    </recommendedName>
</protein>
<evidence type="ECO:0000256" key="3">
    <source>
        <dbReference type="ARBA" id="ARBA00022801"/>
    </source>
</evidence>
<evidence type="ECO:0000256" key="4">
    <source>
        <dbReference type="ARBA" id="ARBA00022842"/>
    </source>
</evidence>
<sequence>MPPIATPQVAAGALFFDDNGRVLLVKPAYKPGWDIPGGFVEPGESPRAACTREVREELGLIVDVGELLVVDWAPGAEGDKLLFVFDAGPGHGEIRFADGELTEARFVAYDELDDYPPGRLTRRVRAAIDAKVRGTGIYAEHGQLP</sequence>
<organism evidence="7 8">
    <name type="scientific">Paractinoplanes rishiriensis</name>
    <dbReference type="NCBI Taxonomy" id="1050105"/>
    <lineage>
        <taxon>Bacteria</taxon>
        <taxon>Bacillati</taxon>
        <taxon>Actinomycetota</taxon>
        <taxon>Actinomycetes</taxon>
        <taxon>Micromonosporales</taxon>
        <taxon>Micromonosporaceae</taxon>
        <taxon>Paractinoplanes</taxon>
    </lineage>
</organism>
<accession>A0A919K7F9</accession>
<keyword evidence="8" id="KW-1185">Reference proteome</keyword>
<evidence type="ECO:0000256" key="1">
    <source>
        <dbReference type="ARBA" id="ARBA00001946"/>
    </source>
</evidence>
<proteinExistence type="inferred from homology"/>
<dbReference type="GO" id="GO:0016787">
    <property type="term" value="F:hydrolase activity"/>
    <property type="evidence" value="ECO:0007669"/>
    <property type="project" value="UniProtKB-KW"/>
</dbReference>
<evidence type="ECO:0000256" key="5">
    <source>
        <dbReference type="RuleBase" id="RU003476"/>
    </source>
</evidence>
<dbReference type="PANTHER" id="PTHR43046">
    <property type="entry name" value="GDP-MANNOSE MANNOSYL HYDROLASE"/>
    <property type="match status" value="1"/>
</dbReference>